<evidence type="ECO:0008006" key="4">
    <source>
        <dbReference type="Google" id="ProtNLM"/>
    </source>
</evidence>
<feature type="signal peptide" evidence="1">
    <location>
        <begin position="1"/>
        <end position="26"/>
    </location>
</feature>
<keyword evidence="1" id="KW-0732">Signal</keyword>
<evidence type="ECO:0000313" key="3">
    <source>
        <dbReference type="Proteomes" id="UP000516373"/>
    </source>
</evidence>
<accession>A0A7G1NTU2</accession>
<organism evidence="2 3">
    <name type="scientific">Streptomyces tuirus</name>
    <dbReference type="NCBI Taxonomy" id="68278"/>
    <lineage>
        <taxon>Bacteria</taxon>
        <taxon>Bacillati</taxon>
        <taxon>Actinomycetota</taxon>
        <taxon>Actinomycetes</taxon>
        <taxon>Kitasatosporales</taxon>
        <taxon>Streptomycetaceae</taxon>
        <taxon>Streptomyces</taxon>
    </lineage>
</organism>
<dbReference type="AlphaFoldDB" id="A0A7G1NTU2"/>
<dbReference type="Proteomes" id="UP000516373">
    <property type="component" value="Chromosome"/>
</dbReference>
<reference evidence="2 3" key="1">
    <citation type="journal article" date="2014" name="Int. J. Syst. Evol. Microbiol.">
        <title>Complete genome sequence of Corynebacterium casei LMG S-19264T (=DSM 44701T), isolated from a smear-ripened cheese.</title>
        <authorList>
            <consortium name="US DOE Joint Genome Institute (JGI-PGF)"/>
            <person name="Walter F."/>
            <person name="Albersmeier A."/>
            <person name="Kalinowski J."/>
            <person name="Ruckert C."/>
        </authorList>
    </citation>
    <scope>NUCLEOTIDE SEQUENCE [LARGE SCALE GENOMIC DNA]</scope>
    <source>
        <strain evidence="2 3">JCM 4255</strain>
    </source>
</reference>
<evidence type="ECO:0000256" key="1">
    <source>
        <dbReference type="SAM" id="SignalP"/>
    </source>
</evidence>
<dbReference type="EMBL" id="AP023439">
    <property type="protein sequence ID" value="BCL25064.1"/>
    <property type="molecule type" value="Genomic_DNA"/>
</dbReference>
<gene>
    <name evidence="2" type="ORF">GCM10017668_69070</name>
</gene>
<feature type="chain" id="PRO_5028960280" description="Secreted protein" evidence="1">
    <location>
        <begin position="27"/>
        <end position="91"/>
    </location>
</feature>
<evidence type="ECO:0000313" key="2">
    <source>
        <dbReference type="EMBL" id="BCL25064.1"/>
    </source>
</evidence>
<dbReference type="KEGG" id="stui:GCM10017668_69070"/>
<sequence length="91" mass="9146">MTVMRKIIACGLITMAALSAATPALAADDTSPGSGLSAANNNWNFSAAAVCLQEVAVVPVLGDYASDHVSNCSLGNVVDQAVDGVQTLGRP</sequence>
<proteinExistence type="predicted"/>
<protein>
    <recommendedName>
        <fullName evidence="4">Secreted protein</fullName>
    </recommendedName>
</protein>
<name>A0A7G1NTU2_9ACTN</name>